<dbReference type="SUPFAM" id="SSF103481">
    <property type="entry name" value="Multidrug resistance efflux transporter EmrE"/>
    <property type="match status" value="2"/>
</dbReference>
<keyword evidence="4 6" id="KW-1133">Transmembrane helix</keyword>
<feature type="domain" description="EamA" evidence="8">
    <location>
        <begin position="221"/>
        <end position="359"/>
    </location>
</feature>
<dbReference type="InterPro" id="IPR000620">
    <property type="entry name" value="EamA_dom"/>
</dbReference>
<evidence type="ECO:0000256" key="3">
    <source>
        <dbReference type="ARBA" id="ARBA00022692"/>
    </source>
</evidence>
<feature type="transmembrane region" description="Helical" evidence="6">
    <location>
        <begin position="176"/>
        <end position="198"/>
    </location>
</feature>
<comment type="similarity">
    <text evidence="2 6">Belongs to the drug/metabolite transporter (DMT) superfamily. Plant drug/metabolite exporter (P-DME) (TC 2.A.7.4) family.</text>
</comment>
<feature type="transmembrane region" description="Helical" evidence="6">
    <location>
        <begin position="287"/>
        <end position="308"/>
    </location>
</feature>
<reference evidence="9 10" key="1">
    <citation type="submission" date="2018-10" db="EMBL/GenBank/DDBJ databases">
        <title>A high-quality apple genome assembly.</title>
        <authorList>
            <person name="Hu J."/>
        </authorList>
    </citation>
    <scope>NUCLEOTIDE SEQUENCE [LARGE SCALE GENOMIC DNA]</scope>
    <source>
        <strain evidence="10">cv. HFTH1</strain>
        <tissue evidence="9">Young leaf</tissue>
    </source>
</reference>
<dbReference type="InterPro" id="IPR030184">
    <property type="entry name" value="WAT1-related"/>
</dbReference>
<sequence length="399" mass="43700">FQLLSRTFQLLSLKTAIYVESEREREFSGKRESMGMKSRIWELLPFAAMVVVEILDVGLTTLSKAAMSGGMSHFVFVVYSNALATFILLPSSFIIHRNNRPPLTFTVLCKFFLLSLAGITVMQNCIFTGVSYSSPTLASALSNLIPAFTFLLAVVFRMEKLNLRSLRSQIKILGTLVSISGALIVTFVKGPPIVLFPIKPVDSSPLGPSVSDVFPLNNWVTGALFITTACLSLSIWNTAQAAVLKGYPSEMTIVSFYCFFGTIQCAILSFFVERNASAWALKLDLELAAIAYSAVFGSVVTFSTQTWCIRKKGPVFVAMFKPLGIAIAALMGAIFLGDTLYTGSVIGAVVIVVGFYGVVWAQSKEQTGSDQKKEEKFEDSHEVDDRQQTTPLLKTHTHV</sequence>
<dbReference type="Proteomes" id="UP000290289">
    <property type="component" value="Chromosome 6"/>
</dbReference>
<evidence type="ECO:0000256" key="1">
    <source>
        <dbReference type="ARBA" id="ARBA00004141"/>
    </source>
</evidence>
<evidence type="ECO:0000256" key="4">
    <source>
        <dbReference type="ARBA" id="ARBA00022989"/>
    </source>
</evidence>
<feature type="non-terminal residue" evidence="9">
    <location>
        <position position="1"/>
    </location>
</feature>
<evidence type="ECO:0000256" key="6">
    <source>
        <dbReference type="RuleBase" id="RU363077"/>
    </source>
</evidence>
<feature type="transmembrane region" description="Helical" evidence="6">
    <location>
        <begin position="107"/>
        <end position="130"/>
    </location>
</feature>
<comment type="subcellular location">
    <subcellularLocation>
        <location evidence="1 6">Membrane</location>
        <topology evidence="1 6">Multi-pass membrane protein</topology>
    </subcellularLocation>
</comment>
<feature type="domain" description="EamA" evidence="8">
    <location>
        <begin position="59"/>
        <end position="186"/>
    </location>
</feature>
<protein>
    <recommendedName>
        <fullName evidence="6">WAT1-related protein</fullName>
    </recommendedName>
</protein>
<evidence type="ECO:0000313" key="9">
    <source>
        <dbReference type="EMBL" id="RXH96249.1"/>
    </source>
</evidence>
<feature type="transmembrane region" description="Helical" evidence="6">
    <location>
        <begin position="341"/>
        <end position="361"/>
    </location>
</feature>
<dbReference type="GO" id="GO:0016020">
    <property type="term" value="C:membrane"/>
    <property type="evidence" value="ECO:0007669"/>
    <property type="project" value="UniProtKB-SubCell"/>
</dbReference>
<keyword evidence="3 6" id="KW-0812">Transmembrane</keyword>
<feature type="region of interest" description="Disordered" evidence="7">
    <location>
        <begin position="369"/>
        <end position="399"/>
    </location>
</feature>
<evidence type="ECO:0000256" key="7">
    <source>
        <dbReference type="SAM" id="MobiDB-lite"/>
    </source>
</evidence>
<keyword evidence="10" id="KW-1185">Reference proteome</keyword>
<feature type="transmembrane region" description="Helical" evidence="6">
    <location>
        <begin position="218"/>
        <end position="239"/>
    </location>
</feature>
<feature type="transmembrane region" description="Helical" evidence="6">
    <location>
        <begin position="315"/>
        <end position="335"/>
    </location>
</feature>
<keyword evidence="5 6" id="KW-0472">Membrane</keyword>
<feature type="transmembrane region" description="Helical" evidence="6">
    <location>
        <begin position="74"/>
        <end position="95"/>
    </location>
</feature>
<evidence type="ECO:0000259" key="8">
    <source>
        <dbReference type="Pfam" id="PF00892"/>
    </source>
</evidence>
<gene>
    <name evidence="9" type="ORF">DVH24_008753</name>
</gene>
<proteinExistence type="inferred from homology"/>
<feature type="transmembrane region" description="Helical" evidence="6">
    <location>
        <begin position="251"/>
        <end position="272"/>
    </location>
</feature>
<dbReference type="EMBL" id="RDQH01000332">
    <property type="protein sequence ID" value="RXH96249.1"/>
    <property type="molecule type" value="Genomic_DNA"/>
</dbReference>
<dbReference type="PANTHER" id="PTHR31218">
    <property type="entry name" value="WAT1-RELATED PROTEIN"/>
    <property type="match status" value="1"/>
</dbReference>
<comment type="caution">
    <text evidence="9">The sequence shown here is derived from an EMBL/GenBank/DDBJ whole genome shotgun (WGS) entry which is preliminary data.</text>
</comment>
<feature type="transmembrane region" description="Helical" evidence="6">
    <location>
        <begin position="40"/>
        <end position="62"/>
    </location>
</feature>
<feature type="transmembrane region" description="Helical" evidence="6">
    <location>
        <begin position="136"/>
        <end position="156"/>
    </location>
</feature>
<evidence type="ECO:0000256" key="2">
    <source>
        <dbReference type="ARBA" id="ARBA00007635"/>
    </source>
</evidence>
<dbReference type="AlphaFoldDB" id="A0A498JJZ4"/>
<dbReference type="Pfam" id="PF00892">
    <property type="entry name" value="EamA"/>
    <property type="match status" value="2"/>
</dbReference>
<accession>A0A498JJZ4</accession>
<evidence type="ECO:0000313" key="10">
    <source>
        <dbReference type="Proteomes" id="UP000290289"/>
    </source>
</evidence>
<dbReference type="InterPro" id="IPR037185">
    <property type="entry name" value="EmrE-like"/>
</dbReference>
<dbReference type="STRING" id="3750.A0A498JJZ4"/>
<feature type="compositionally biased region" description="Basic and acidic residues" evidence="7">
    <location>
        <begin position="370"/>
        <end position="387"/>
    </location>
</feature>
<organism evidence="9 10">
    <name type="scientific">Malus domestica</name>
    <name type="common">Apple</name>
    <name type="synonym">Pyrus malus</name>
    <dbReference type="NCBI Taxonomy" id="3750"/>
    <lineage>
        <taxon>Eukaryota</taxon>
        <taxon>Viridiplantae</taxon>
        <taxon>Streptophyta</taxon>
        <taxon>Embryophyta</taxon>
        <taxon>Tracheophyta</taxon>
        <taxon>Spermatophyta</taxon>
        <taxon>Magnoliopsida</taxon>
        <taxon>eudicotyledons</taxon>
        <taxon>Gunneridae</taxon>
        <taxon>Pentapetalae</taxon>
        <taxon>rosids</taxon>
        <taxon>fabids</taxon>
        <taxon>Rosales</taxon>
        <taxon>Rosaceae</taxon>
        <taxon>Amygdaloideae</taxon>
        <taxon>Maleae</taxon>
        <taxon>Malus</taxon>
    </lineage>
</organism>
<evidence type="ECO:0000256" key="5">
    <source>
        <dbReference type="ARBA" id="ARBA00023136"/>
    </source>
</evidence>
<dbReference type="GO" id="GO:0022857">
    <property type="term" value="F:transmembrane transporter activity"/>
    <property type="evidence" value="ECO:0007669"/>
    <property type="project" value="InterPro"/>
</dbReference>
<name>A0A498JJZ4_MALDO</name>